<proteinExistence type="predicted"/>
<dbReference type="Proteomes" id="UP000293347">
    <property type="component" value="Unassembled WGS sequence"/>
</dbReference>
<evidence type="ECO:0000256" key="3">
    <source>
        <dbReference type="ARBA" id="ARBA00023163"/>
    </source>
</evidence>
<dbReference type="PANTHER" id="PTHR30146:SF109">
    <property type="entry name" value="HTH-TYPE TRANSCRIPTIONAL REGULATOR GALS"/>
    <property type="match status" value="1"/>
</dbReference>
<dbReference type="InterPro" id="IPR028082">
    <property type="entry name" value="Peripla_BP_I"/>
</dbReference>
<reference evidence="5 6" key="1">
    <citation type="submission" date="2019-02" db="EMBL/GenBank/DDBJ databases">
        <title>Pedobacter sp. RP-1-14 sp. nov., isolated from Arctic soil.</title>
        <authorList>
            <person name="Dahal R.H."/>
        </authorList>
    </citation>
    <scope>NUCLEOTIDE SEQUENCE [LARGE SCALE GENOMIC DNA]</scope>
    <source>
        <strain evidence="5 6">RP-1-14</strain>
    </source>
</reference>
<keyword evidence="3" id="KW-0804">Transcription</keyword>
<dbReference type="SUPFAM" id="SSF53822">
    <property type="entry name" value="Periplasmic binding protein-like I"/>
    <property type="match status" value="1"/>
</dbReference>
<evidence type="ECO:0000256" key="2">
    <source>
        <dbReference type="ARBA" id="ARBA00023125"/>
    </source>
</evidence>
<name>A0A4R0NGX1_9SPHI</name>
<dbReference type="SMART" id="SM00354">
    <property type="entry name" value="HTH_LACI"/>
    <property type="match status" value="1"/>
</dbReference>
<dbReference type="Pfam" id="PF13377">
    <property type="entry name" value="Peripla_BP_3"/>
    <property type="match status" value="1"/>
</dbReference>
<dbReference type="OrthoDB" id="9803256at2"/>
<dbReference type="GO" id="GO:0000976">
    <property type="term" value="F:transcription cis-regulatory region binding"/>
    <property type="evidence" value="ECO:0007669"/>
    <property type="project" value="TreeGrafter"/>
</dbReference>
<evidence type="ECO:0000313" key="6">
    <source>
        <dbReference type="Proteomes" id="UP000293347"/>
    </source>
</evidence>
<evidence type="ECO:0000313" key="5">
    <source>
        <dbReference type="EMBL" id="TCC99801.1"/>
    </source>
</evidence>
<keyword evidence="2" id="KW-0238">DNA-binding</keyword>
<comment type="caution">
    <text evidence="5">The sequence shown here is derived from an EMBL/GenBank/DDBJ whole genome shotgun (WGS) entry which is preliminary data.</text>
</comment>
<gene>
    <name evidence="5" type="ORF">EZ437_16295</name>
</gene>
<organism evidence="5 6">
    <name type="scientific">Pedobacter psychroterrae</name>
    <dbReference type="NCBI Taxonomy" id="2530453"/>
    <lineage>
        <taxon>Bacteria</taxon>
        <taxon>Pseudomonadati</taxon>
        <taxon>Bacteroidota</taxon>
        <taxon>Sphingobacteriia</taxon>
        <taxon>Sphingobacteriales</taxon>
        <taxon>Sphingobacteriaceae</taxon>
        <taxon>Pedobacter</taxon>
    </lineage>
</organism>
<protein>
    <submittedName>
        <fullName evidence="5">LacI family transcriptional regulator</fullName>
    </submittedName>
</protein>
<keyword evidence="1" id="KW-0805">Transcription regulation</keyword>
<dbReference type="PANTHER" id="PTHR30146">
    <property type="entry name" value="LACI-RELATED TRANSCRIPTIONAL REPRESSOR"/>
    <property type="match status" value="1"/>
</dbReference>
<dbReference type="RefSeq" id="WP_131597137.1">
    <property type="nucleotide sequence ID" value="NZ_SJSL01000005.1"/>
</dbReference>
<accession>A0A4R0NGX1</accession>
<dbReference type="GO" id="GO:0003700">
    <property type="term" value="F:DNA-binding transcription factor activity"/>
    <property type="evidence" value="ECO:0007669"/>
    <property type="project" value="TreeGrafter"/>
</dbReference>
<dbReference type="EMBL" id="SJSL01000005">
    <property type="protein sequence ID" value="TCC99801.1"/>
    <property type="molecule type" value="Genomic_DNA"/>
</dbReference>
<dbReference type="Gene3D" id="1.10.260.40">
    <property type="entry name" value="lambda repressor-like DNA-binding domains"/>
    <property type="match status" value="1"/>
</dbReference>
<dbReference type="PROSITE" id="PS50932">
    <property type="entry name" value="HTH_LACI_2"/>
    <property type="match status" value="1"/>
</dbReference>
<dbReference type="CDD" id="cd06267">
    <property type="entry name" value="PBP1_LacI_sugar_binding-like"/>
    <property type="match status" value="1"/>
</dbReference>
<dbReference type="Pfam" id="PF00356">
    <property type="entry name" value="LacI"/>
    <property type="match status" value="1"/>
</dbReference>
<dbReference type="Gene3D" id="3.40.50.2300">
    <property type="match status" value="2"/>
</dbReference>
<sequence length="343" mass="38195">MKKGSDNTMKDIALELGLSSSTVSRALQDHPHISQETKIKVNEAANRLGYSYNAVAASLRNSKSNTIGLIIPRISRYYQSTVITAIQNKLHEHKYNLMICQSNESHELEKELVNALYASRVEGLIVSSTLNTTDFAHFDVFSRSNRPLVFFDRVPKNYPAHKIQGDDYHGANMATNHLLTQGCRNVAFIGGPLFCNLYRERYEGYADALKGYELSPGPNRTFFHDLTKESALQSCEALFSGKRDTWPDAVFCCNDTVALAVTTYAKNRGVEIPAQLKITGYSNDPLTEIIKPTITSVEQYPSEVGTQAAGMIMNLIQQKLKPGKNYISVTIAVDLVKRDSTDK</sequence>
<dbReference type="SUPFAM" id="SSF47413">
    <property type="entry name" value="lambda repressor-like DNA-binding domains"/>
    <property type="match status" value="1"/>
</dbReference>
<dbReference type="AlphaFoldDB" id="A0A4R0NGX1"/>
<evidence type="ECO:0000256" key="1">
    <source>
        <dbReference type="ARBA" id="ARBA00023015"/>
    </source>
</evidence>
<dbReference type="CDD" id="cd01392">
    <property type="entry name" value="HTH_LacI"/>
    <property type="match status" value="1"/>
</dbReference>
<dbReference type="InterPro" id="IPR000843">
    <property type="entry name" value="HTH_LacI"/>
</dbReference>
<feature type="domain" description="HTH lacI-type" evidence="4">
    <location>
        <begin position="8"/>
        <end position="61"/>
    </location>
</feature>
<keyword evidence="6" id="KW-1185">Reference proteome</keyword>
<dbReference type="InterPro" id="IPR046335">
    <property type="entry name" value="LacI/GalR-like_sensor"/>
</dbReference>
<evidence type="ECO:0000259" key="4">
    <source>
        <dbReference type="PROSITE" id="PS50932"/>
    </source>
</evidence>
<dbReference type="InterPro" id="IPR010982">
    <property type="entry name" value="Lambda_DNA-bd_dom_sf"/>
</dbReference>